<evidence type="ECO:0000256" key="1">
    <source>
        <dbReference type="ARBA" id="ARBA00004613"/>
    </source>
</evidence>
<evidence type="ECO:0000259" key="7">
    <source>
        <dbReference type="PROSITE" id="PS51041"/>
    </source>
</evidence>
<comment type="subcellular location">
    <subcellularLocation>
        <location evidence="1">Secreted</location>
    </subcellularLocation>
</comment>
<comment type="caution">
    <text evidence="8">The sequence shown here is derived from an EMBL/GenBank/DDBJ whole genome shotgun (WGS) entry which is preliminary data.</text>
</comment>
<evidence type="ECO:0000256" key="6">
    <source>
        <dbReference type="SAM" id="SignalP"/>
    </source>
</evidence>
<evidence type="ECO:0000313" key="8">
    <source>
        <dbReference type="EMBL" id="NXO11424.1"/>
    </source>
</evidence>
<feature type="domain" description="EMI" evidence="7">
    <location>
        <begin position="50"/>
        <end position="126"/>
    </location>
</feature>
<dbReference type="InterPro" id="IPR008160">
    <property type="entry name" value="Collagen"/>
</dbReference>
<feature type="compositionally biased region" description="Pro residues" evidence="5">
    <location>
        <begin position="252"/>
        <end position="264"/>
    </location>
</feature>
<dbReference type="PANTHER" id="PTHR15427">
    <property type="entry name" value="EMILIN ELASTIN MICROFIBRIL INTERFACE-LOCATED PROTEIN ELASTIN MICROFIBRIL INTERFACER"/>
    <property type="match status" value="1"/>
</dbReference>
<feature type="non-terminal residue" evidence="8">
    <location>
        <position position="1"/>
    </location>
</feature>
<evidence type="ECO:0000313" key="9">
    <source>
        <dbReference type="Proteomes" id="UP000534407"/>
    </source>
</evidence>
<reference evidence="8 9" key="1">
    <citation type="submission" date="2019-09" db="EMBL/GenBank/DDBJ databases">
        <title>Bird 10,000 Genomes (B10K) Project - Family phase.</title>
        <authorList>
            <person name="Zhang G."/>
        </authorList>
    </citation>
    <scope>NUCLEOTIDE SEQUENCE [LARGE SCALE GENOMIC DNA]</scope>
    <source>
        <strain evidence="8">B10K-DU-002-24</strain>
        <tissue evidence="8">Muscle</tissue>
    </source>
</reference>
<keyword evidence="9" id="KW-1185">Reference proteome</keyword>
<feature type="signal peptide" evidence="6">
    <location>
        <begin position="1"/>
        <end position="19"/>
    </location>
</feature>
<protein>
    <submittedName>
        <fullName evidence="8">COQA1 protein</fullName>
    </submittedName>
</protein>
<gene>
    <name evidence="8" type="primary">Col26a1</name>
    <name evidence="8" type="ORF">ORIORI_R09063</name>
</gene>
<proteinExistence type="predicted"/>
<dbReference type="GO" id="GO:0005576">
    <property type="term" value="C:extracellular region"/>
    <property type="evidence" value="ECO:0007669"/>
    <property type="project" value="UniProtKB-SubCell"/>
</dbReference>
<evidence type="ECO:0000256" key="3">
    <source>
        <dbReference type="ARBA" id="ARBA00022729"/>
    </source>
</evidence>
<evidence type="ECO:0000256" key="2">
    <source>
        <dbReference type="ARBA" id="ARBA00022525"/>
    </source>
</evidence>
<feature type="region of interest" description="Disordered" evidence="5">
    <location>
        <begin position="299"/>
        <end position="359"/>
    </location>
</feature>
<keyword evidence="3 6" id="KW-0732">Signal</keyword>
<feature type="compositionally biased region" description="Low complexity" evidence="5">
    <location>
        <begin position="316"/>
        <end position="325"/>
    </location>
</feature>
<dbReference type="AlphaFoldDB" id="A0A7L1PJQ5"/>
<sequence length="414" mass="43614">MQLALFLSWCCCLHGCALGTGFLYQFPASTLQHNYPEQSSGSPGSGFATRRHWCHYTVTRTVSCQVQNGSETVIQRVYQSCRWPGPCANLVSYRTLIRPTYKMSYRTVTTLEWRCCPGFTGSNCEEECMNCTRLADMTERLNTLEAKILLLEAAERSPALENNLPITGTTATWYDDLLPDAFPLLNPGTVLRKTVGSAGQVGPPGPVGPTGLPGPPGPKGEKGQPGERGPAGPPGMLGPQGPRGLPGETGIPGPPGPPGPPATPSLPLTFQQGVLYSLQPTAEKERQWTPSLSSTRMWGSLACASGPKGPPGPIGAPGSQGLPGSPGQPGPKGSKGDRGERGEPGKKGEEGDKGADGEGVQQLREALKILAERVLILEHMIGIHDSLSSIEPGSGQDVIPGSPLRTSIKIKRGG</sequence>
<dbReference type="Pfam" id="PF07546">
    <property type="entry name" value="EMI"/>
    <property type="match status" value="1"/>
</dbReference>
<dbReference type="PROSITE" id="PS51041">
    <property type="entry name" value="EMI"/>
    <property type="match status" value="1"/>
</dbReference>
<feature type="compositionally biased region" description="Pro residues" evidence="5">
    <location>
        <begin position="203"/>
        <end position="218"/>
    </location>
</feature>
<feature type="non-terminal residue" evidence="8">
    <location>
        <position position="414"/>
    </location>
</feature>
<feature type="chain" id="PRO_5029578649" evidence="6">
    <location>
        <begin position="20"/>
        <end position="414"/>
    </location>
</feature>
<keyword evidence="4" id="KW-1015">Disulfide bond</keyword>
<evidence type="ECO:0000256" key="4">
    <source>
        <dbReference type="ARBA" id="ARBA00023157"/>
    </source>
</evidence>
<feature type="compositionally biased region" description="Basic and acidic residues" evidence="5">
    <location>
        <begin position="334"/>
        <end position="356"/>
    </location>
</feature>
<dbReference type="Proteomes" id="UP000534407">
    <property type="component" value="Unassembled WGS sequence"/>
</dbReference>
<dbReference type="EMBL" id="VXBT01005673">
    <property type="protein sequence ID" value="NXO11424.1"/>
    <property type="molecule type" value="Genomic_DNA"/>
</dbReference>
<organism evidence="8 9">
    <name type="scientific">Oriolus oriolus</name>
    <name type="common">Eurasian golden oriole</name>
    <name type="synonym">Coracias oriolus</name>
    <dbReference type="NCBI Taxonomy" id="181099"/>
    <lineage>
        <taxon>Eukaryota</taxon>
        <taxon>Metazoa</taxon>
        <taxon>Chordata</taxon>
        <taxon>Craniata</taxon>
        <taxon>Vertebrata</taxon>
        <taxon>Euteleostomi</taxon>
        <taxon>Archelosauria</taxon>
        <taxon>Archosauria</taxon>
        <taxon>Dinosauria</taxon>
        <taxon>Saurischia</taxon>
        <taxon>Theropoda</taxon>
        <taxon>Coelurosauria</taxon>
        <taxon>Aves</taxon>
        <taxon>Neognathae</taxon>
        <taxon>Neoaves</taxon>
        <taxon>Telluraves</taxon>
        <taxon>Australaves</taxon>
        <taxon>Passeriformes</taxon>
        <taxon>Corvoidea</taxon>
        <taxon>Corvidae</taxon>
        <taxon>Oriolus</taxon>
    </lineage>
</organism>
<dbReference type="PANTHER" id="PTHR15427:SF23">
    <property type="entry name" value="EMI DOMAIN-CONTAINING PROTEIN 1"/>
    <property type="match status" value="1"/>
</dbReference>
<keyword evidence="2" id="KW-0964">Secreted</keyword>
<feature type="region of interest" description="Disordered" evidence="5">
    <location>
        <begin position="195"/>
        <end position="268"/>
    </location>
</feature>
<dbReference type="Pfam" id="PF01391">
    <property type="entry name" value="Collagen"/>
    <property type="match status" value="2"/>
</dbReference>
<dbReference type="InterPro" id="IPR011489">
    <property type="entry name" value="EMI_domain"/>
</dbReference>
<accession>A0A7L1PJQ5</accession>
<dbReference type="InterPro" id="IPR050392">
    <property type="entry name" value="Collagen/C1q_domain"/>
</dbReference>
<evidence type="ECO:0000256" key="5">
    <source>
        <dbReference type="SAM" id="MobiDB-lite"/>
    </source>
</evidence>
<name>A0A7L1PJQ5_ORIOR</name>